<dbReference type="AlphaFoldDB" id="A0A0V0HAF7"/>
<reference evidence="1" key="1">
    <citation type="submission" date="2015-12" db="EMBL/GenBank/DDBJ databases">
        <title>Gene expression during late stages of embryo sac development: a critical building block for successful pollen-pistil interactions.</title>
        <authorList>
            <person name="Liu Y."/>
            <person name="Joly V."/>
            <person name="Sabar M."/>
            <person name="Matton D.P."/>
        </authorList>
    </citation>
    <scope>NUCLEOTIDE SEQUENCE</scope>
</reference>
<dbReference type="EMBL" id="GEDG01022626">
    <property type="protein sequence ID" value="JAP17359.1"/>
    <property type="molecule type" value="Transcribed_RNA"/>
</dbReference>
<proteinExistence type="predicted"/>
<protein>
    <submittedName>
        <fullName evidence="1">Putative ovule protein</fullName>
    </submittedName>
</protein>
<organism evidence="1">
    <name type="scientific">Solanum chacoense</name>
    <name type="common">Chaco potato</name>
    <dbReference type="NCBI Taxonomy" id="4108"/>
    <lineage>
        <taxon>Eukaryota</taxon>
        <taxon>Viridiplantae</taxon>
        <taxon>Streptophyta</taxon>
        <taxon>Embryophyta</taxon>
        <taxon>Tracheophyta</taxon>
        <taxon>Spermatophyta</taxon>
        <taxon>Magnoliopsida</taxon>
        <taxon>eudicotyledons</taxon>
        <taxon>Gunneridae</taxon>
        <taxon>Pentapetalae</taxon>
        <taxon>asterids</taxon>
        <taxon>lamiids</taxon>
        <taxon>Solanales</taxon>
        <taxon>Solanaceae</taxon>
        <taxon>Solanoideae</taxon>
        <taxon>Solaneae</taxon>
        <taxon>Solanum</taxon>
    </lineage>
</organism>
<sequence length="103" mass="12505">MVDGLWWTESRDKSEHVPFRTCTFYFQNLECISWSFMPKKRRKRKMLECISYDTTMHLRSYHTNQTLHWKFGRSFVPTVLLISVYLTFGQAQFVEQCFHSSYC</sequence>
<evidence type="ECO:0000313" key="1">
    <source>
        <dbReference type="EMBL" id="JAP17359.1"/>
    </source>
</evidence>
<accession>A0A0V0HAF7</accession>
<name>A0A0V0HAF7_SOLCH</name>